<evidence type="ECO:0000256" key="6">
    <source>
        <dbReference type="HAMAP-Rule" id="MF_00267"/>
    </source>
</evidence>
<dbReference type="GO" id="GO:0000917">
    <property type="term" value="P:division septum assembly"/>
    <property type="evidence" value="ECO:0007669"/>
    <property type="project" value="UniProtKB-KW"/>
</dbReference>
<protein>
    <recommendedName>
        <fullName evidence="6">Probable septum site-determining protein MinC</fullName>
    </recommendedName>
</protein>
<dbReference type="RefSeq" id="WP_055422926.1">
    <property type="nucleotide sequence ID" value="NZ_CYHH01000002.1"/>
</dbReference>
<dbReference type="Gene3D" id="3.30.70.260">
    <property type="match status" value="1"/>
</dbReference>
<dbReference type="PANTHER" id="PTHR34108:SF1">
    <property type="entry name" value="SEPTUM SITE-DETERMINING PROTEIN MINC"/>
    <property type="match status" value="1"/>
</dbReference>
<name>A0A0K6IS62_9PROT</name>
<evidence type="ECO:0000256" key="5">
    <source>
        <dbReference type="ARBA" id="ARBA00025606"/>
    </source>
</evidence>
<evidence type="ECO:0000256" key="1">
    <source>
        <dbReference type="ARBA" id="ARBA00006291"/>
    </source>
</evidence>
<dbReference type="Pfam" id="PF03775">
    <property type="entry name" value="MinC_C"/>
    <property type="match status" value="1"/>
</dbReference>
<evidence type="ECO:0000259" key="8">
    <source>
        <dbReference type="Pfam" id="PF03775"/>
    </source>
</evidence>
<keyword evidence="2 6" id="KW-0132">Cell division</keyword>
<sequence length="251" mass="26783">MSEEVRFESGRFEGIVVRSPLVSPARLADVLHKRFAGTESYFGGEPAVLDFSEVRDWPEQVDWSGLVAFFRRLGLQPIGVRGVPESFDAALKRLHLANLDEAALRLEAARPTEPPPAAPTSAQAPASPQTGTARAASTKFIDRPVRAGQQIYAPEGDVVLMAGSNPGAEIIAAGSIHCWGPLRGRVLAGAGGNLEARIVATHFGPELVSIAGVYQTFENGLPASIANRPVQVKLQVIQGQSHLLIEPIETI</sequence>
<evidence type="ECO:0000256" key="3">
    <source>
        <dbReference type="ARBA" id="ARBA00023210"/>
    </source>
</evidence>
<dbReference type="InterPro" id="IPR007874">
    <property type="entry name" value="MinC_N"/>
</dbReference>
<feature type="domain" description="Septum formation inhibitor MinC N-terminal" evidence="9">
    <location>
        <begin position="21"/>
        <end position="77"/>
    </location>
</feature>
<dbReference type="InterPro" id="IPR005526">
    <property type="entry name" value="Septum_form_inhib_MinC_C"/>
</dbReference>
<comment type="similarity">
    <text evidence="1 6">Belongs to the MinC family.</text>
</comment>
<dbReference type="GO" id="GO:1901891">
    <property type="term" value="P:regulation of cell septum assembly"/>
    <property type="evidence" value="ECO:0007669"/>
    <property type="project" value="InterPro"/>
</dbReference>
<evidence type="ECO:0000313" key="11">
    <source>
        <dbReference type="Proteomes" id="UP000182108"/>
    </source>
</evidence>
<dbReference type="GO" id="GO:0051302">
    <property type="term" value="P:regulation of cell division"/>
    <property type="evidence" value="ECO:0007669"/>
    <property type="project" value="InterPro"/>
</dbReference>
<dbReference type="SUPFAM" id="SSF63848">
    <property type="entry name" value="Cell-division inhibitor MinC, C-terminal domain"/>
    <property type="match status" value="1"/>
</dbReference>
<organism evidence="10 11">
    <name type="scientific">Tepidiphilus thermophilus</name>
    <dbReference type="NCBI Taxonomy" id="876478"/>
    <lineage>
        <taxon>Bacteria</taxon>
        <taxon>Pseudomonadati</taxon>
        <taxon>Pseudomonadota</taxon>
        <taxon>Hydrogenophilia</taxon>
        <taxon>Hydrogenophilales</taxon>
        <taxon>Hydrogenophilaceae</taxon>
        <taxon>Tepidiphilus</taxon>
    </lineage>
</organism>
<dbReference type="PANTHER" id="PTHR34108">
    <property type="entry name" value="SEPTUM SITE-DETERMINING PROTEIN MINC"/>
    <property type="match status" value="1"/>
</dbReference>
<dbReference type="InterPro" id="IPR016098">
    <property type="entry name" value="CAP/MinC_C"/>
</dbReference>
<comment type="function">
    <text evidence="5 6">Cell division inhibitor that blocks the formation of polar Z ring septums. Rapidly oscillates between the poles of the cell to destabilize FtsZ filaments that have formed before they mature into polar Z rings. Prevents FtsZ polymerization.</text>
</comment>
<dbReference type="OrthoDB" id="9794530at2"/>
<proteinExistence type="inferred from homology"/>
<keyword evidence="11" id="KW-1185">Reference proteome</keyword>
<keyword evidence="4 6" id="KW-0131">Cell cycle</keyword>
<dbReference type="EMBL" id="CYHH01000002">
    <property type="protein sequence ID" value="CUB05938.1"/>
    <property type="molecule type" value="Genomic_DNA"/>
</dbReference>
<gene>
    <name evidence="6" type="primary">minC</name>
    <name evidence="10" type="ORF">Ga0061068_102215</name>
</gene>
<feature type="compositionally biased region" description="Low complexity" evidence="7">
    <location>
        <begin position="119"/>
        <end position="129"/>
    </location>
</feature>
<evidence type="ECO:0000256" key="2">
    <source>
        <dbReference type="ARBA" id="ARBA00022618"/>
    </source>
</evidence>
<dbReference type="AlphaFoldDB" id="A0A0K6IS62"/>
<reference evidence="11" key="1">
    <citation type="submission" date="2015-08" db="EMBL/GenBank/DDBJ databases">
        <authorList>
            <person name="Babu N.S."/>
            <person name="Beckwith C.J."/>
            <person name="Beseler K.G."/>
            <person name="Brison A."/>
            <person name="Carone J.V."/>
            <person name="Caskin T.P."/>
            <person name="Diamond M."/>
            <person name="Durham M.E."/>
            <person name="Foxe J.M."/>
            <person name="Go M."/>
            <person name="Henderson B.A."/>
            <person name="Jones I.B."/>
            <person name="McGettigan J.A."/>
            <person name="Micheletti S.J."/>
            <person name="Nasrallah M.E."/>
            <person name="Ortiz D."/>
            <person name="Piller C.R."/>
            <person name="Privatt S.R."/>
            <person name="Schneider S.L."/>
            <person name="Sharp S."/>
            <person name="Smith T.C."/>
            <person name="Stanton J.D."/>
            <person name="Ullery H.E."/>
            <person name="Wilson R.J."/>
            <person name="Serrano M.G."/>
            <person name="Buck G."/>
            <person name="Lee V."/>
            <person name="Wang Y."/>
            <person name="Carvalho R."/>
            <person name="Voegtly L."/>
            <person name="Shi R."/>
            <person name="Duckworth R."/>
            <person name="Johnson A."/>
            <person name="Loviza R."/>
            <person name="Walstead R."/>
            <person name="Shah Z."/>
            <person name="Kiflezghi M."/>
            <person name="Wade K."/>
            <person name="Ball S.L."/>
            <person name="Bradley K.W."/>
            <person name="Asai D.J."/>
            <person name="Bowman C.A."/>
            <person name="Russell D.A."/>
            <person name="Pope W.H."/>
            <person name="Jacobs-Sera D."/>
            <person name="Hendrix R.W."/>
            <person name="Hatfull G.F."/>
        </authorList>
    </citation>
    <scope>NUCLEOTIDE SEQUENCE [LARGE SCALE GENOMIC DNA]</scope>
    <source>
        <strain evidence="11">JCM 19170</strain>
    </source>
</reference>
<evidence type="ECO:0000313" key="10">
    <source>
        <dbReference type="EMBL" id="CUB05938.1"/>
    </source>
</evidence>
<keyword evidence="3 6" id="KW-0717">Septation</keyword>
<dbReference type="Gene3D" id="2.160.20.70">
    <property type="match status" value="1"/>
</dbReference>
<dbReference type="InterPro" id="IPR036145">
    <property type="entry name" value="MinC_C_sf"/>
</dbReference>
<feature type="region of interest" description="Disordered" evidence="7">
    <location>
        <begin position="111"/>
        <end position="134"/>
    </location>
</feature>
<feature type="domain" description="Septum formation inhibitor MinC C-terminal" evidence="8">
    <location>
        <begin position="140"/>
        <end position="234"/>
    </location>
</feature>
<evidence type="ECO:0000259" key="9">
    <source>
        <dbReference type="Pfam" id="PF05209"/>
    </source>
</evidence>
<dbReference type="HAMAP" id="MF_00267">
    <property type="entry name" value="MinC"/>
    <property type="match status" value="1"/>
</dbReference>
<comment type="subunit">
    <text evidence="6">Interacts with MinD and FtsZ.</text>
</comment>
<dbReference type="GO" id="GO:0000902">
    <property type="term" value="P:cell morphogenesis"/>
    <property type="evidence" value="ECO:0007669"/>
    <property type="project" value="InterPro"/>
</dbReference>
<dbReference type="Proteomes" id="UP000182108">
    <property type="component" value="Unassembled WGS sequence"/>
</dbReference>
<dbReference type="InterPro" id="IPR013033">
    <property type="entry name" value="MinC"/>
</dbReference>
<accession>A0A0K6IS62</accession>
<evidence type="ECO:0000256" key="7">
    <source>
        <dbReference type="SAM" id="MobiDB-lite"/>
    </source>
</evidence>
<evidence type="ECO:0000256" key="4">
    <source>
        <dbReference type="ARBA" id="ARBA00023306"/>
    </source>
</evidence>
<dbReference type="NCBIfam" id="TIGR01222">
    <property type="entry name" value="minC"/>
    <property type="match status" value="1"/>
</dbReference>
<dbReference type="Pfam" id="PF05209">
    <property type="entry name" value="MinC_N"/>
    <property type="match status" value="1"/>
</dbReference>